<sequence>MNRLELGLALTIAYALGRRSGRSSRPLAARAPAAAHDPAVQRLKAEAWAYLMVRARPLLAALGRGLGGLSVRLGDIAEGNSPGFARLALAVGRHVTRAGGPAHPVDEGTRGDEDVEDVEGLVAAALEAADLEDAEFPEDAEYDDEDPEPAEFEDEVDEDPEKGGRS</sequence>
<dbReference type="RefSeq" id="WP_234515712.1">
    <property type="nucleotide sequence ID" value="NZ_BAAAUF010000002.1"/>
</dbReference>
<evidence type="ECO:0000256" key="1">
    <source>
        <dbReference type="SAM" id="MobiDB-lite"/>
    </source>
</evidence>
<dbReference type="Proteomes" id="UP001501532">
    <property type="component" value="Unassembled WGS sequence"/>
</dbReference>
<protein>
    <submittedName>
        <fullName evidence="2">Uncharacterized protein</fullName>
    </submittedName>
</protein>
<organism evidence="2 3">
    <name type="scientific">Streptomyces glomeratus</name>
    <dbReference type="NCBI Taxonomy" id="284452"/>
    <lineage>
        <taxon>Bacteria</taxon>
        <taxon>Bacillati</taxon>
        <taxon>Actinomycetota</taxon>
        <taxon>Actinomycetes</taxon>
        <taxon>Kitasatosporales</taxon>
        <taxon>Streptomycetaceae</taxon>
        <taxon>Streptomyces</taxon>
    </lineage>
</organism>
<proteinExistence type="predicted"/>
<name>A0ABP6KXP0_9ACTN</name>
<feature type="region of interest" description="Disordered" evidence="1">
    <location>
        <begin position="98"/>
        <end position="117"/>
    </location>
</feature>
<accession>A0ABP6KXP0</accession>
<feature type="compositionally biased region" description="Acidic residues" evidence="1">
    <location>
        <begin position="129"/>
        <end position="160"/>
    </location>
</feature>
<evidence type="ECO:0000313" key="3">
    <source>
        <dbReference type="Proteomes" id="UP001501532"/>
    </source>
</evidence>
<dbReference type="EMBL" id="BAAAUF010000002">
    <property type="protein sequence ID" value="GAA3026501.1"/>
    <property type="molecule type" value="Genomic_DNA"/>
</dbReference>
<gene>
    <name evidence="2" type="ORF">GCM10010448_05540</name>
</gene>
<keyword evidence="3" id="KW-1185">Reference proteome</keyword>
<reference evidence="3" key="1">
    <citation type="journal article" date="2019" name="Int. J. Syst. Evol. Microbiol.">
        <title>The Global Catalogue of Microorganisms (GCM) 10K type strain sequencing project: providing services to taxonomists for standard genome sequencing and annotation.</title>
        <authorList>
            <consortium name="The Broad Institute Genomics Platform"/>
            <consortium name="The Broad Institute Genome Sequencing Center for Infectious Disease"/>
            <person name="Wu L."/>
            <person name="Ma J."/>
        </authorList>
    </citation>
    <scope>NUCLEOTIDE SEQUENCE [LARGE SCALE GENOMIC DNA]</scope>
    <source>
        <strain evidence="3">JCM 9091</strain>
    </source>
</reference>
<evidence type="ECO:0000313" key="2">
    <source>
        <dbReference type="EMBL" id="GAA3026501.1"/>
    </source>
</evidence>
<feature type="region of interest" description="Disordered" evidence="1">
    <location>
        <begin position="127"/>
        <end position="166"/>
    </location>
</feature>
<comment type="caution">
    <text evidence="2">The sequence shown here is derived from an EMBL/GenBank/DDBJ whole genome shotgun (WGS) entry which is preliminary data.</text>
</comment>